<name>A0ABX7BGG9_9PROT</name>
<evidence type="ECO:0000256" key="4">
    <source>
        <dbReference type="ARBA" id="ARBA00009869"/>
    </source>
</evidence>
<comment type="subunit">
    <text evidence="5 7">Heterodimer of LeuC and LeuD.</text>
</comment>
<comment type="similarity">
    <text evidence="4 7">Belongs to the LeuD family. LeuD type 2 subfamily.</text>
</comment>
<dbReference type="InterPro" id="IPR015928">
    <property type="entry name" value="Aconitase/3IPM_dehydase_swvl"/>
</dbReference>
<dbReference type="InterPro" id="IPR033940">
    <property type="entry name" value="IPMI_Swivel"/>
</dbReference>
<keyword evidence="6 7" id="KW-0456">Lyase</keyword>
<organism evidence="9 10">
    <name type="scientific">Skermanella cutis</name>
    <dbReference type="NCBI Taxonomy" id="2775420"/>
    <lineage>
        <taxon>Bacteria</taxon>
        <taxon>Pseudomonadati</taxon>
        <taxon>Pseudomonadota</taxon>
        <taxon>Alphaproteobacteria</taxon>
        <taxon>Rhodospirillales</taxon>
        <taxon>Azospirillaceae</taxon>
        <taxon>Skermanella</taxon>
    </lineage>
</organism>
<evidence type="ECO:0000313" key="10">
    <source>
        <dbReference type="Proteomes" id="UP000595197"/>
    </source>
</evidence>
<keyword evidence="7" id="KW-0432">Leucine biosynthesis</keyword>
<keyword evidence="9" id="KW-0614">Plasmid</keyword>
<dbReference type="Proteomes" id="UP000595197">
    <property type="component" value="Plasmid pTT6-2"/>
</dbReference>
<dbReference type="EMBL" id="CP067422">
    <property type="protein sequence ID" value="QQP93464.1"/>
    <property type="molecule type" value="Genomic_DNA"/>
</dbReference>
<evidence type="ECO:0000256" key="2">
    <source>
        <dbReference type="ARBA" id="ARBA00002695"/>
    </source>
</evidence>
<accession>A0ABX7BGG9</accession>
<sequence length="166" mass="17772">MTDKTIAGRSWKLGHDIDTDQIIPSQYLVLGSLAQMATHCLETQRADFAKECRPGDIVVAGRNFGCGSSREQAPIVLKTLGVGAIVALGYARIFARNAINNALPVIVLPEAEQIADGSRLRLDLAAGVLEDLDAGRTYRFEPLGGLPGRILEAGGLINYLRAEQTA</sequence>
<dbReference type="PANTHER" id="PTHR43345">
    <property type="entry name" value="3-ISOPROPYLMALATE DEHYDRATASE SMALL SUBUNIT 2-RELATED-RELATED"/>
    <property type="match status" value="1"/>
</dbReference>
<dbReference type="CDD" id="cd01577">
    <property type="entry name" value="IPMI_Swivel"/>
    <property type="match status" value="1"/>
</dbReference>
<evidence type="ECO:0000256" key="3">
    <source>
        <dbReference type="ARBA" id="ARBA00004729"/>
    </source>
</evidence>
<dbReference type="SUPFAM" id="SSF52016">
    <property type="entry name" value="LeuD/IlvD-like"/>
    <property type="match status" value="1"/>
</dbReference>
<dbReference type="InterPro" id="IPR000573">
    <property type="entry name" value="AconitaseA/IPMdHydase_ssu_swvl"/>
</dbReference>
<dbReference type="GO" id="GO:0003861">
    <property type="term" value="F:3-isopropylmalate dehydratase activity"/>
    <property type="evidence" value="ECO:0007669"/>
    <property type="project" value="UniProtKB-EC"/>
</dbReference>
<evidence type="ECO:0000256" key="1">
    <source>
        <dbReference type="ARBA" id="ARBA00000491"/>
    </source>
</evidence>
<dbReference type="RefSeq" id="WP_201083058.1">
    <property type="nucleotide sequence ID" value="NZ_CP067422.1"/>
</dbReference>
<evidence type="ECO:0000256" key="6">
    <source>
        <dbReference type="ARBA" id="ARBA00023239"/>
    </source>
</evidence>
<geneLocation type="plasmid" evidence="9 10">
    <name>pTT6-2</name>
</geneLocation>
<evidence type="ECO:0000313" key="9">
    <source>
        <dbReference type="EMBL" id="QQP93464.1"/>
    </source>
</evidence>
<protein>
    <recommendedName>
        <fullName evidence="7">3-isopropylmalate dehydratase small subunit</fullName>
        <ecNumber evidence="7">4.2.1.33</ecNumber>
    </recommendedName>
    <alternativeName>
        <fullName evidence="7">Alpha-IPM isomerase</fullName>
        <shortName evidence="7">IPMI</shortName>
    </alternativeName>
    <alternativeName>
        <fullName evidence="7">Isopropylmalate isomerase</fullName>
    </alternativeName>
</protein>
<gene>
    <name evidence="7 9" type="primary">leuD</name>
    <name evidence="9" type="ORF">IGS68_33110</name>
</gene>
<dbReference type="PANTHER" id="PTHR43345:SF2">
    <property type="entry name" value="3-ISOPROPYLMALATE DEHYDRATASE SMALL SUBUNIT 1"/>
    <property type="match status" value="1"/>
</dbReference>
<dbReference type="Pfam" id="PF00694">
    <property type="entry name" value="Aconitase_C"/>
    <property type="match status" value="1"/>
</dbReference>
<evidence type="ECO:0000256" key="5">
    <source>
        <dbReference type="ARBA" id="ARBA00011271"/>
    </source>
</evidence>
<comment type="function">
    <text evidence="2 7">Catalyzes the isomerization between 2-isopropylmalate and 3-isopropylmalate, via the formation of 2-isopropylmaleate.</text>
</comment>
<dbReference type="InterPro" id="IPR050075">
    <property type="entry name" value="LeuD"/>
</dbReference>
<comment type="pathway">
    <text evidence="3 7">Amino-acid biosynthesis; L-leucine biosynthesis; L-leucine from 3-methyl-2-oxobutanoate: step 2/4.</text>
</comment>
<comment type="catalytic activity">
    <reaction evidence="1 7">
        <text>(2R,3S)-3-isopropylmalate = (2S)-2-isopropylmalate</text>
        <dbReference type="Rhea" id="RHEA:32287"/>
        <dbReference type="ChEBI" id="CHEBI:1178"/>
        <dbReference type="ChEBI" id="CHEBI:35121"/>
        <dbReference type="EC" id="4.2.1.33"/>
    </reaction>
</comment>
<dbReference type="HAMAP" id="MF_01032">
    <property type="entry name" value="LeuD_type2"/>
    <property type="match status" value="1"/>
</dbReference>
<keyword evidence="7" id="KW-0100">Branched-chain amino acid biosynthesis</keyword>
<keyword evidence="7" id="KW-0028">Amino-acid biosynthesis</keyword>
<reference evidence="9" key="1">
    <citation type="submission" date="2021-02" db="EMBL/GenBank/DDBJ databases">
        <title>Skermanella TT6 skin isolate.</title>
        <authorList>
            <person name="Lee K."/>
            <person name="Ganzorig M."/>
        </authorList>
    </citation>
    <scope>NUCLEOTIDE SEQUENCE</scope>
    <source>
        <strain evidence="9">TT6</strain>
    </source>
</reference>
<keyword evidence="10" id="KW-1185">Reference proteome</keyword>
<feature type="domain" description="Aconitase A/isopropylmalate dehydratase small subunit swivel" evidence="8">
    <location>
        <begin position="53"/>
        <end position="106"/>
    </location>
</feature>
<dbReference type="Gene3D" id="3.20.19.10">
    <property type="entry name" value="Aconitase, domain 4"/>
    <property type="match status" value="1"/>
</dbReference>
<dbReference type="EC" id="4.2.1.33" evidence="7"/>
<dbReference type="NCBIfam" id="TIGR02087">
    <property type="entry name" value="LEUD_arch"/>
    <property type="match status" value="1"/>
</dbReference>
<dbReference type="InterPro" id="IPR011827">
    <property type="entry name" value="LeuD_type2/HacB/DmdB"/>
</dbReference>
<proteinExistence type="inferred from homology"/>
<evidence type="ECO:0000256" key="7">
    <source>
        <dbReference type="HAMAP-Rule" id="MF_01032"/>
    </source>
</evidence>
<evidence type="ECO:0000259" key="8">
    <source>
        <dbReference type="Pfam" id="PF00694"/>
    </source>
</evidence>